<accession>F4Q452</accession>
<reference evidence="2" key="1">
    <citation type="journal article" date="2011" name="Genome Res.">
        <title>Phylogeny-wide analysis of social amoeba genomes highlights ancient origins for complex intercellular communication.</title>
        <authorList>
            <person name="Heidel A.J."/>
            <person name="Lawal H.M."/>
            <person name="Felder M."/>
            <person name="Schilde C."/>
            <person name="Helps N.R."/>
            <person name="Tunggal B."/>
            <person name="Rivero F."/>
            <person name="John U."/>
            <person name="Schleicher M."/>
            <person name="Eichinger L."/>
            <person name="Platzer M."/>
            <person name="Noegel A.A."/>
            <person name="Schaap P."/>
            <person name="Gloeckner G."/>
        </authorList>
    </citation>
    <scope>NUCLEOTIDE SEQUENCE [LARGE SCALE GENOMIC DNA]</scope>
    <source>
        <strain evidence="2">SH3</strain>
    </source>
</reference>
<dbReference type="OMA" id="ISGHKFR"/>
<name>F4Q452_CACFS</name>
<dbReference type="Proteomes" id="UP000007797">
    <property type="component" value="Unassembled WGS sequence"/>
</dbReference>
<evidence type="ECO:0000313" key="2">
    <source>
        <dbReference type="Proteomes" id="UP000007797"/>
    </source>
</evidence>
<dbReference type="GeneID" id="14868992"/>
<sequence length="115" mass="12729">MNPYYPPGYIPPPGVYPQQYGYPTVSVVQPTVGYTIPPPVVYPQYNAYPPAPVYGMGMGVPQPMYPTGMGQSLATPTTYPGQPVPIGVNYSNRSASGHKFKGNFRIKNERRHFFQ</sequence>
<dbReference type="KEGG" id="dfa:DFA_08753"/>
<dbReference type="AlphaFoldDB" id="F4Q452"/>
<organism evidence="1 2">
    <name type="scientific">Cavenderia fasciculata</name>
    <name type="common">Slime mold</name>
    <name type="synonym">Dictyostelium fasciculatum</name>
    <dbReference type="NCBI Taxonomy" id="261658"/>
    <lineage>
        <taxon>Eukaryota</taxon>
        <taxon>Amoebozoa</taxon>
        <taxon>Evosea</taxon>
        <taxon>Eumycetozoa</taxon>
        <taxon>Dictyostelia</taxon>
        <taxon>Acytosteliales</taxon>
        <taxon>Cavenderiaceae</taxon>
        <taxon>Cavenderia</taxon>
    </lineage>
</organism>
<dbReference type="RefSeq" id="XP_004356238.1">
    <property type="nucleotide sequence ID" value="XM_004356185.1"/>
</dbReference>
<dbReference type="EMBL" id="GL883021">
    <property type="protein sequence ID" value="EGG17754.1"/>
    <property type="molecule type" value="Genomic_DNA"/>
</dbReference>
<proteinExistence type="predicted"/>
<gene>
    <name evidence="1" type="ORF">DFA_08753</name>
</gene>
<evidence type="ECO:0000313" key="1">
    <source>
        <dbReference type="EMBL" id="EGG17754.1"/>
    </source>
</evidence>
<keyword evidence="2" id="KW-1185">Reference proteome</keyword>
<protein>
    <submittedName>
        <fullName evidence="1">Uncharacterized protein</fullName>
    </submittedName>
</protein>